<name>A0ABQ4JXY0_SALAC</name>
<protein>
    <submittedName>
        <fullName evidence="1">Uncharacterized protein</fullName>
    </submittedName>
</protein>
<accession>A0ABQ4JXY0</accession>
<gene>
    <name evidence="1" type="ORF">Sar04_35870</name>
</gene>
<dbReference type="EMBL" id="BOQM01000028">
    <property type="protein sequence ID" value="GIM86851.1"/>
    <property type="molecule type" value="Genomic_DNA"/>
</dbReference>
<dbReference type="Proteomes" id="UP000677457">
    <property type="component" value="Unassembled WGS sequence"/>
</dbReference>
<proteinExistence type="predicted"/>
<comment type="caution">
    <text evidence="1">The sequence shown here is derived from an EMBL/GenBank/DDBJ whole genome shotgun (WGS) entry which is preliminary data.</text>
</comment>
<keyword evidence="2" id="KW-1185">Reference proteome</keyword>
<evidence type="ECO:0000313" key="2">
    <source>
        <dbReference type="Proteomes" id="UP000677457"/>
    </source>
</evidence>
<reference evidence="1 2" key="1">
    <citation type="submission" date="2021-03" db="EMBL/GenBank/DDBJ databases">
        <title>Whole genome shotgun sequence of Salinispora arenicola NBRC 105043.</title>
        <authorList>
            <person name="Komaki H."/>
            <person name="Tamura T."/>
        </authorList>
    </citation>
    <scope>NUCLEOTIDE SEQUENCE [LARGE SCALE GENOMIC DNA]</scope>
    <source>
        <strain evidence="1 2">NBRC 105043</strain>
    </source>
</reference>
<organism evidence="1 2">
    <name type="scientific">Salinispora arenicola</name>
    <dbReference type="NCBI Taxonomy" id="168697"/>
    <lineage>
        <taxon>Bacteria</taxon>
        <taxon>Bacillati</taxon>
        <taxon>Actinomycetota</taxon>
        <taxon>Actinomycetes</taxon>
        <taxon>Micromonosporales</taxon>
        <taxon>Micromonosporaceae</taxon>
        <taxon>Salinispora</taxon>
    </lineage>
</organism>
<evidence type="ECO:0000313" key="1">
    <source>
        <dbReference type="EMBL" id="GIM86851.1"/>
    </source>
</evidence>
<sequence length="64" mass="6562">MQSDSGHGGVNGVGALYELPARHTLRTDAEAVAGMCGPGPAGAGSELQFPSRHRYACTRPKPGI</sequence>